<evidence type="ECO:0000256" key="9">
    <source>
        <dbReference type="ARBA" id="ARBA00022692"/>
    </source>
</evidence>
<dbReference type="Pfam" id="PF13614">
    <property type="entry name" value="AAA_31"/>
    <property type="match status" value="1"/>
</dbReference>
<evidence type="ECO:0000256" key="2">
    <source>
        <dbReference type="ARBA" id="ARBA00006683"/>
    </source>
</evidence>
<evidence type="ECO:0000313" key="20">
    <source>
        <dbReference type="EMBL" id="NYG59782.1"/>
    </source>
</evidence>
<comment type="subcellular location">
    <subcellularLocation>
        <location evidence="1">Cell inner membrane</location>
        <topology evidence="1">Multi-pass membrane protein</topology>
    </subcellularLocation>
</comment>
<dbReference type="InterPro" id="IPR005702">
    <property type="entry name" value="Wzc-like_C"/>
</dbReference>
<accession>A0A7Y9S015</accession>
<dbReference type="GO" id="GO:0005524">
    <property type="term" value="F:ATP binding"/>
    <property type="evidence" value="ECO:0007669"/>
    <property type="project" value="UniProtKB-KW"/>
</dbReference>
<evidence type="ECO:0000256" key="11">
    <source>
        <dbReference type="ARBA" id="ARBA00022777"/>
    </source>
</evidence>
<sequence>MELKELAKILRRRRITIVAMFLVAMAVATAVTLLMTPKYESKAEIFISSDAQTLAENTSATTGVLYKISSYANLATHQEVLDRVSQKLDPPLSPDQLEGKVSAEAEATSVILTVKALDEDPAEAQRIARAESEVLAQYIEEIETPRGQNRSQMTTTITNSASYNADAVSPKTVINFAAAAAIGLILGLALALIRDLLDHTLKNPADIEKVAGAPIMASVAFDRTVTKTPLLSDVQGFSPRSEAFRLLRTNLQYLDLDSQPKSLVITSPMPAEGKTSTSTNLAIALAQAGRRVLLVDGDLRRPRVADLLDLEAKVGLTTVLVGKSTLAESIQTHKPTGLSFLAGGPIPPNPTEVLQAAATRDLVRGLRDMFDIVIIDAPPLLPVADAAILAHSADGALLVMRHGKTTTEELTAAADRLDSVGARLFGVVTNMVPKRDAGGYQYYYYDDEQLIDLKLQKARDKD</sequence>
<comment type="similarity">
    <text evidence="4">Belongs to the etk/wzc family.</text>
</comment>
<keyword evidence="9 17" id="KW-0812">Transmembrane</keyword>
<dbReference type="InterPro" id="IPR025669">
    <property type="entry name" value="AAA_dom"/>
</dbReference>
<evidence type="ECO:0000259" key="18">
    <source>
        <dbReference type="Pfam" id="PF02706"/>
    </source>
</evidence>
<evidence type="ECO:0000256" key="15">
    <source>
        <dbReference type="ARBA" id="ARBA00023137"/>
    </source>
</evidence>
<keyword evidence="6" id="KW-1003">Cell membrane</keyword>
<feature type="domain" description="AAA" evidence="19">
    <location>
        <begin position="273"/>
        <end position="404"/>
    </location>
</feature>
<gene>
    <name evidence="20" type="ORF">BJ980_002705</name>
</gene>
<dbReference type="PANTHER" id="PTHR32309:SF13">
    <property type="entry name" value="FERRIC ENTEROBACTIN TRANSPORT PROTEIN FEPE"/>
    <property type="match status" value="1"/>
</dbReference>
<dbReference type="EC" id="2.7.10.2" evidence="5"/>
<evidence type="ECO:0000256" key="13">
    <source>
        <dbReference type="ARBA" id="ARBA00022989"/>
    </source>
</evidence>
<feature type="transmembrane region" description="Helical" evidence="17">
    <location>
        <begin position="173"/>
        <end position="193"/>
    </location>
</feature>
<keyword evidence="8 20" id="KW-0808">Transferase</keyword>
<evidence type="ECO:0000256" key="6">
    <source>
        <dbReference type="ARBA" id="ARBA00022475"/>
    </source>
</evidence>
<dbReference type="GO" id="GO:0004715">
    <property type="term" value="F:non-membrane spanning protein tyrosine kinase activity"/>
    <property type="evidence" value="ECO:0007669"/>
    <property type="project" value="UniProtKB-EC"/>
</dbReference>
<evidence type="ECO:0000259" key="19">
    <source>
        <dbReference type="Pfam" id="PF13614"/>
    </source>
</evidence>
<evidence type="ECO:0000256" key="5">
    <source>
        <dbReference type="ARBA" id="ARBA00011903"/>
    </source>
</evidence>
<dbReference type="Proteomes" id="UP000540656">
    <property type="component" value="Unassembled WGS sequence"/>
</dbReference>
<dbReference type="NCBIfam" id="TIGR01007">
    <property type="entry name" value="eps_fam"/>
    <property type="match status" value="1"/>
</dbReference>
<comment type="similarity">
    <text evidence="2">Belongs to the CpsC/CapA family.</text>
</comment>
<dbReference type="PANTHER" id="PTHR32309">
    <property type="entry name" value="TYROSINE-PROTEIN KINASE"/>
    <property type="match status" value="1"/>
</dbReference>
<evidence type="ECO:0000256" key="7">
    <source>
        <dbReference type="ARBA" id="ARBA00022519"/>
    </source>
</evidence>
<dbReference type="InterPro" id="IPR003856">
    <property type="entry name" value="LPS_length_determ_N"/>
</dbReference>
<feature type="domain" description="Polysaccharide chain length determinant N-terminal" evidence="18">
    <location>
        <begin position="2"/>
        <end position="88"/>
    </location>
</feature>
<evidence type="ECO:0000256" key="12">
    <source>
        <dbReference type="ARBA" id="ARBA00022840"/>
    </source>
</evidence>
<comment type="catalytic activity">
    <reaction evidence="16">
        <text>L-tyrosyl-[protein] + ATP = O-phospho-L-tyrosyl-[protein] + ADP + H(+)</text>
        <dbReference type="Rhea" id="RHEA:10596"/>
        <dbReference type="Rhea" id="RHEA-COMP:10136"/>
        <dbReference type="Rhea" id="RHEA-COMP:20101"/>
        <dbReference type="ChEBI" id="CHEBI:15378"/>
        <dbReference type="ChEBI" id="CHEBI:30616"/>
        <dbReference type="ChEBI" id="CHEBI:46858"/>
        <dbReference type="ChEBI" id="CHEBI:61978"/>
        <dbReference type="ChEBI" id="CHEBI:456216"/>
        <dbReference type="EC" id="2.7.10.2"/>
    </reaction>
</comment>
<keyword evidence="20" id="KW-0675">Receptor</keyword>
<evidence type="ECO:0000256" key="16">
    <source>
        <dbReference type="ARBA" id="ARBA00051245"/>
    </source>
</evidence>
<keyword evidence="11 20" id="KW-0418">Kinase</keyword>
<evidence type="ECO:0000256" key="4">
    <source>
        <dbReference type="ARBA" id="ARBA00008883"/>
    </source>
</evidence>
<keyword evidence="13 17" id="KW-1133">Transmembrane helix</keyword>
<dbReference type="FunFam" id="3.40.50.300:FF:000527">
    <property type="entry name" value="Tyrosine-protein kinase etk"/>
    <property type="match status" value="1"/>
</dbReference>
<dbReference type="GO" id="GO:0005886">
    <property type="term" value="C:plasma membrane"/>
    <property type="evidence" value="ECO:0007669"/>
    <property type="project" value="UniProtKB-SubCell"/>
</dbReference>
<protein>
    <recommendedName>
        <fullName evidence="5">non-specific protein-tyrosine kinase</fullName>
        <ecNumber evidence="5">2.7.10.2</ecNumber>
    </recommendedName>
</protein>
<comment type="similarity">
    <text evidence="3">Belongs to the CpsD/CapB family.</text>
</comment>
<reference evidence="20 21" key="1">
    <citation type="submission" date="2020-07" db="EMBL/GenBank/DDBJ databases">
        <title>Sequencing the genomes of 1000 actinobacteria strains.</title>
        <authorList>
            <person name="Klenk H.-P."/>
        </authorList>
    </citation>
    <scope>NUCLEOTIDE SEQUENCE [LARGE SCALE GENOMIC DNA]</scope>
    <source>
        <strain evidence="20 21">DSM 23819</strain>
    </source>
</reference>
<dbReference type="EMBL" id="JACCAA010000001">
    <property type="protein sequence ID" value="NYG59782.1"/>
    <property type="molecule type" value="Genomic_DNA"/>
</dbReference>
<dbReference type="InterPro" id="IPR027417">
    <property type="entry name" value="P-loop_NTPase"/>
</dbReference>
<dbReference type="InterPro" id="IPR050445">
    <property type="entry name" value="Bact_polysacc_biosynth/exp"/>
</dbReference>
<dbReference type="Pfam" id="PF02706">
    <property type="entry name" value="Wzz"/>
    <property type="match status" value="1"/>
</dbReference>
<keyword evidence="10" id="KW-0547">Nucleotide-binding</keyword>
<evidence type="ECO:0000256" key="10">
    <source>
        <dbReference type="ARBA" id="ARBA00022741"/>
    </source>
</evidence>
<organism evidence="20 21">
    <name type="scientific">Nocardioides daedukensis</name>
    <dbReference type="NCBI Taxonomy" id="634462"/>
    <lineage>
        <taxon>Bacteria</taxon>
        <taxon>Bacillati</taxon>
        <taxon>Actinomycetota</taxon>
        <taxon>Actinomycetes</taxon>
        <taxon>Propionibacteriales</taxon>
        <taxon>Nocardioidaceae</taxon>
        <taxon>Nocardioides</taxon>
    </lineage>
</organism>
<dbReference type="AlphaFoldDB" id="A0A7Y9S015"/>
<comment type="caution">
    <text evidence="20">The sequence shown here is derived from an EMBL/GenBank/DDBJ whole genome shotgun (WGS) entry which is preliminary data.</text>
</comment>
<keyword evidence="21" id="KW-1185">Reference proteome</keyword>
<evidence type="ECO:0000256" key="14">
    <source>
        <dbReference type="ARBA" id="ARBA00023136"/>
    </source>
</evidence>
<evidence type="ECO:0000256" key="3">
    <source>
        <dbReference type="ARBA" id="ARBA00007316"/>
    </source>
</evidence>
<evidence type="ECO:0000256" key="1">
    <source>
        <dbReference type="ARBA" id="ARBA00004429"/>
    </source>
</evidence>
<keyword evidence="12" id="KW-0067">ATP-binding</keyword>
<keyword evidence="7" id="KW-0997">Cell inner membrane</keyword>
<dbReference type="RefSeq" id="WP_179502798.1">
    <property type="nucleotide sequence ID" value="NZ_JACCAA010000001.1"/>
</dbReference>
<dbReference type="GO" id="GO:0042802">
    <property type="term" value="F:identical protein binding"/>
    <property type="evidence" value="ECO:0007669"/>
    <property type="project" value="UniProtKB-ARBA"/>
</dbReference>
<dbReference type="CDD" id="cd05387">
    <property type="entry name" value="BY-kinase"/>
    <property type="match status" value="1"/>
</dbReference>
<dbReference type="Gene3D" id="3.40.50.300">
    <property type="entry name" value="P-loop containing nucleotide triphosphate hydrolases"/>
    <property type="match status" value="1"/>
</dbReference>
<keyword evidence="15 20" id="KW-0829">Tyrosine-protein kinase</keyword>
<dbReference type="SUPFAM" id="SSF52540">
    <property type="entry name" value="P-loop containing nucleoside triphosphate hydrolases"/>
    <property type="match status" value="1"/>
</dbReference>
<feature type="transmembrane region" description="Helical" evidence="17">
    <location>
        <begin position="15"/>
        <end position="35"/>
    </location>
</feature>
<name>A0A7Y9S015_9ACTN</name>
<evidence type="ECO:0000256" key="17">
    <source>
        <dbReference type="SAM" id="Phobius"/>
    </source>
</evidence>
<proteinExistence type="inferred from homology"/>
<evidence type="ECO:0000256" key="8">
    <source>
        <dbReference type="ARBA" id="ARBA00022679"/>
    </source>
</evidence>
<evidence type="ECO:0000313" key="21">
    <source>
        <dbReference type="Proteomes" id="UP000540656"/>
    </source>
</evidence>
<keyword evidence="14 17" id="KW-0472">Membrane</keyword>